<dbReference type="EMBL" id="KE525003">
    <property type="protein sequence ID" value="KFB40244.1"/>
    <property type="molecule type" value="Genomic_DNA"/>
</dbReference>
<accession>A0A084VQK0</accession>
<dbReference type="AlphaFoldDB" id="A0A084VQK0"/>
<proteinExistence type="predicted"/>
<gene>
    <name evidence="2" type="ORF">ZHAS_00007624</name>
</gene>
<dbReference type="EnsemblMetazoa" id="ASIC007624-RA">
    <property type="protein sequence ID" value="ASIC007624-PA"/>
    <property type="gene ID" value="ASIC007624"/>
</dbReference>
<keyword evidence="1" id="KW-0472">Membrane</keyword>
<evidence type="ECO:0000313" key="2">
    <source>
        <dbReference type="EMBL" id="KFB40244.1"/>
    </source>
</evidence>
<sequence length="73" mass="7914">MAMLDAVQASTTGMDPPVYREEEHVARNTSVSFGIVMAIVIPVALIVLLIVRYKIRQGQKRSASKSKAGSNVL</sequence>
<reference evidence="3" key="2">
    <citation type="submission" date="2020-05" db="UniProtKB">
        <authorList>
            <consortium name="EnsemblMetazoa"/>
        </authorList>
    </citation>
    <scope>IDENTIFICATION</scope>
</reference>
<keyword evidence="1" id="KW-0812">Transmembrane</keyword>
<feature type="transmembrane region" description="Helical" evidence="1">
    <location>
        <begin position="31"/>
        <end position="51"/>
    </location>
</feature>
<reference evidence="2 4" key="1">
    <citation type="journal article" date="2014" name="BMC Genomics">
        <title>Genome sequence of Anopheles sinensis provides insight into genetics basis of mosquito competence for malaria parasites.</title>
        <authorList>
            <person name="Zhou D."/>
            <person name="Zhang D."/>
            <person name="Ding G."/>
            <person name="Shi L."/>
            <person name="Hou Q."/>
            <person name="Ye Y."/>
            <person name="Xu Y."/>
            <person name="Zhou H."/>
            <person name="Xiong C."/>
            <person name="Li S."/>
            <person name="Yu J."/>
            <person name="Hong S."/>
            <person name="Yu X."/>
            <person name="Zou P."/>
            <person name="Chen C."/>
            <person name="Chang X."/>
            <person name="Wang W."/>
            <person name="Lv Y."/>
            <person name="Sun Y."/>
            <person name="Ma L."/>
            <person name="Shen B."/>
            <person name="Zhu C."/>
        </authorList>
    </citation>
    <scope>NUCLEOTIDE SEQUENCE [LARGE SCALE GENOMIC DNA]</scope>
</reference>
<keyword evidence="4" id="KW-1185">Reference proteome</keyword>
<name>A0A084VQK0_ANOSI</name>
<dbReference type="VEuPathDB" id="VectorBase:ASIC007624"/>
<evidence type="ECO:0000313" key="4">
    <source>
        <dbReference type="Proteomes" id="UP000030765"/>
    </source>
</evidence>
<organism evidence="2">
    <name type="scientific">Anopheles sinensis</name>
    <name type="common">Mosquito</name>
    <dbReference type="NCBI Taxonomy" id="74873"/>
    <lineage>
        <taxon>Eukaryota</taxon>
        <taxon>Metazoa</taxon>
        <taxon>Ecdysozoa</taxon>
        <taxon>Arthropoda</taxon>
        <taxon>Hexapoda</taxon>
        <taxon>Insecta</taxon>
        <taxon>Pterygota</taxon>
        <taxon>Neoptera</taxon>
        <taxon>Endopterygota</taxon>
        <taxon>Diptera</taxon>
        <taxon>Nematocera</taxon>
        <taxon>Culicoidea</taxon>
        <taxon>Culicidae</taxon>
        <taxon>Anophelinae</taxon>
        <taxon>Anopheles</taxon>
    </lineage>
</organism>
<dbReference type="EMBL" id="ATLV01015219">
    <property type="status" value="NOT_ANNOTATED_CDS"/>
    <property type="molecule type" value="Genomic_DNA"/>
</dbReference>
<evidence type="ECO:0000313" key="3">
    <source>
        <dbReference type="EnsemblMetazoa" id="ASIC007624-PA"/>
    </source>
</evidence>
<dbReference type="Proteomes" id="UP000030765">
    <property type="component" value="Unassembled WGS sequence"/>
</dbReference>
<protein>
    <submittedName>
        <fullName evidence="2 3">Dgri\GH14341-PA-like protein</fullName>
    </submittedName>
</protein>
<keyword evidence="1" id="KW-1133">Transmembrane helix</keyword>
<evidence type="ECO:0000256" key="1">
    <source>
        <dbReference type="SAM" id="Phobius"/>
    </source>
</evidence>